<keyword evidence="2 5" id="KW-0812">Transmembrane</keyword>
<dbReference type="Pfam" id="PF04932">
    <property type="entry name" value="Wzy_C"/>
    <property type="match status" value="1"/>
</dbReference>
<feature type="domain" description="O-antigen ligase-related" evidence="6">
    <location>
        <begin position="180"/>
        <end position="335"/>
    </location>
</feature>
<feature type="transmembrane region" description="Helical" evidence="5">
    <location>
        <begin position="222"/>
        <end position="240"/>
    </location>
</feature>
<feature type="transmembrane region" description="Helical" evidence="5">
    <location>
        <begin position="171"/>
        <end position="190"/>
    </location>
</feature>
<dbReference type="AlphaFoldDB" id="A0A1H3PRS9"/>
<comment type="subcellular location">
    <subcellularLocation>
        <location evidence="1">Membrane</location>
        <topology evidence="1">Multi-pass membrane protein</topology>
    </subcellularLocation>
</comment>
<dbReference type="InterPro" id="IPR007016">
    <property type="entry name" value="O-antigen_ligase-rel_domated"/>
</dbReference>
<evidence type="ECO:0000313" key="8">
    <source>
        <dbReference type="Proteomes" id="UP000183417"/>
    </source>
</evidence>
<reference evidence="7 8" key="1">
    <citation type="submission" date="2016-10" db="EMBL/GenBank/DDBJ databases">
        <authorList>
            <person name="de Groot N.N."/>
        </authorList>
    </citation>
    <scope>NUCLEOTIDE SEQUENCE [LARGE SCALE GENOMIC DNA]</scope>
    <source>
        <strain evidence="7 8">LMG 24775</strain>
    </source>
</reference>
<dbReference type="PANTHER" id="PTHR37422:SF17">
    <property type="entry name" value="O-ANTIGEN LIGASE"/>
    <property type="match status" value="1"/>
</dbReference>
<keyword evidence="7" id="KW-0436">Ligase</keyword>
<name>A0A1H3PRS9_9BURK</name>
<organism evidence="7 8">
    <name type="scientific">Delftia lacustris</name>
    <dbReference type="NCBI Taxonomy" id="558537"/>
    <lineage>
        <taxon>Bacteria</taxon>
        <taxon>Pseudomonadati</taxon>
        <taxon>Pseudomonadota</taxon>
        <taxon>Betaproteobacteria</taxon>
        <taxon>Burkholderiales</taxon>
        <taxon>Comamonadaceae</taxon>
        <taxon>Delftia</taxon>
    </lineage>
</organism>
<sequence>MRFDKSKLPGLLTTLAAVLVPGLALWLRSGYSYGAGLMALGALCFLPRWVRYRQSPGTWLLVALFMGMAVMWYHLSVLDGGTGQFDRPVKFILGAVSLLFAMCYPPTARIFLWGIPLGSAGAGFMALWQVCVLGMERATGYTNAIQWGNMALLLGCFSCIYAMSFWHQRSLLWRLLVLAAAAMGALASLLSGSRGGWLALLPMFLMLMVLVRMYRPQYFGRLLLGCAAIVVALATVMAFIPRVSERVDEVYLDVSNYLHAGNSDTSLGTRLEQYRLAVQMIGEKPLLGWGMQGYVDEMHRRVDAGDYGRSIREYNFIHNDFLDIWVKLGVPGVLLQAALFISLLWLFWPSRRRMALWPADSTPWREALLLRILGSLMPAMYLAFGMSQQFFVHNSGIVFFVFLVVALWSSLHGLERASGAVR</sequence>
<feature type="transmembrane region" description="Helical" evidence="5">
    <location>
        <begin position="87"/>
        <end position="104"/>
    </location>
</feature>
<feature type="transmembrane region" description="Helical" evidence="5">
    <location>
        <begin position="390"/>
        <end position="408"/>
    </location>
</feature>
<dbReference type="RefSeq" id="WP_047468084.1">
    <property type="nucleotide sequence ID" value="NZ_CP141274.1"/>
</dbReference>
<dbReference type="InterPro" id="IPR051533">
    <property type="entry name" value="WaaL-like"/>
</dbReference>
<keyword evidence="3 5" id="KW-1133">Transmembrane helix</keyword>
<feature type="transmembrane region" description="Helical" evidence="5">
    <location>
        <begin position="34"/>
        <end position="50"/>
    </location>
</feature>
<evidence type="ECO:0000256" key="1">
    <source>
        <dbReference type="ARBA" id="ARBA00004141"/>
    </source>
</evidence>
<dbReference type="GO" id="GO:0016020">
    <property type="term" value="C:membrane"/>
    <property type="evidence" value="ECO:0007669"/>
    <property type="project" value="UniProtKB-SubCell"/>
</dbReference>
<protein>
    <submittedName>
        <fullName evidence="7">O-antigen ligase</fullName>
    </submittedName>
</protein>
<dbReference type="EMBL" id="FNPE01000011">
    <property type="protein sequence ID" value="SDZ03934.1"/>
    <property type="molecule type" value="Genomic_DNA"/>
</dbReference>
<feature type="transmembrane region" description="Helical" evidence="5">
    <location>
        <begin position="324"/>
        <end position="348"/>
    </location>
</feature>
<proteinExistence type="predicted"/>
<evidence type="ECO:0000256" key="5">
    <source>
        <dbReference type="SAM" id="Phobius"/>
    </source>
</evidence>
<evidence type="ECO:0000259" key="6">
    <source>
        <dbReference type="Pfam" id="PF04932"/>
    </source>
</evidence>
<dbReference type="GO" id="GO:0016874">
    <property type="term" value="F:ligase activity"/>
    <property type="evidence" value="ECO:0007669"/>
    <property type="project" value="UniProtKB-KW"/>
</dbReference>
<keyword evidence="4 5" id="KW-0472">Membrane</keyword>
<feature type="transmembrane region" description="Helical" evidence="5">
    <location>
        <begin position="196"/>
        <end position="215"/>
    </location>
</feature>
<feature type="transmembrane region" description="Helical" evidence="5">
    <location>
        <begin position="368"/>
        <end position="384"/>
    </location>
</feature>
<evidence type="ECO:0000256" key="4">
    <source>
        <dbReference type="ARBA" id="ARBA00023136"/>
    </source>
</evidence>
<evidence type="ECO:0000256" key="2">
    <source>
        <dbReference type="ARBA" id="ARBA00022692"/>
    </source>
</evidence>
<dbReference type="PANTHER" id="PTHR37422">
    <property type="entry name" value="TEICHURONIC ACID BIOSYNTHESIS PROTEIN TUAE"/>
    <property type="match status" value="1"/>
</dbReference>
<feature type="transmembrane region" description="Helical" evidence="5">
    <location>
        <begin position="147"/>
        <end position="164"/>
    </location>
</feature>
<evidence type="ECO:0000313" key="7">
    <source>
        <dbReference type="EMBL" id="SDZ03934.1"/>
    </source>
</evidence>
<feature type="transmembrane region" description="Helical" evidence="5">
    <location>
        <begin position="57"/>
        <end position="75"/>
    </location>
</feature>
<evidence type="ECO:0000256" key="3">
    <source>
        <dbReference type="ARBA" id="ARBA00022989"/>
    </source>
</evidence>
<accession>A0A1H3PRS9</accession>
<gene>
    <name evidence="7" type="ORF">SAMN05421547_11123</name>
</gene>
<dbReference type="Proteomes" id="UP000183417">
    <property type="component" value="Unassembled WGS sequence"/>
</dbReference>
<dbReference type="GeneID" id="94689649"/>